<dbReference type="Proteomes" id="UP000765509">
    <property type="component" value="Unassembled WGS sequence"/>
</dbReference>
<dbReference type="AlphaFoldDB" id="A0A9Q3K601"/>
<protein>
    <submittedName>
        <fullName evidence="2">Uncharacterized protein</fullName>
    </submittedName>
</protein>
<comment type="caution">
    <text evidence="2">The sequence shown here is derived from an EMBL/GenBank/DDBJ whole genome shotgun (WGS) entry which is preliminary data.</text>
</comment>
<evidence type="ECO:0000256" key="1">
    <source>
        <dbReference type="SAM" id="MobiDB-lite"/>
    </source>
</evidence>
<evidence type="ECO:0000313" key="2">
    <source>
        <dbReference type="EMBL" id="MBW0575490.1"/>
    </source>
</evidence>
<reference evidence="2" key="1">
    <citation type="submission" date="2021-03" db="EMBL/GenBank/DDBJ databases">
        <title>Draft genome sequence of rust myrtle Austropuccinia psidii MF-1, a brazilian biotype.</title>
        <authorList>
            <person name="Quecine M.C."/>
            <person name="Pachon D.M.R."/>
            <person name="Bonatelli M.L."/>
            <person name="Correr F.H."/>
            <person name="Franceschini L.M."/>
            <person name="Leite T.F."/>
            <person name="Margarido G.R.A."/>
            <person name="Almeida C.A."/>
            <person name="Ferrarezi J.A."/>
            <person name="Labate C.A."/>
        </authorList>
    </citation>
    <scope>NUCLEOTIDE SEQUENCE</scope>
    <source>
        <strain evidence="2">MF-1</strain>
    </source>
</reference>
<feature type="compositionally biased region" description="Basic and acidic residues" evidence="1">
    <location>
        <begin position="245"/>
        <end position="256"/>
    </location>
</feature>
<evidence type="ECO:0000313" key="3">
    <source>
        <dbReference type="Proteomes" id="UP000765509"/>
    </source>
</evidence>
<keyword evidence="3" id="KW-1185">Reference proteome</keyword>
<dbReference type="EMBL" id="AVOT02096359">
    <property type="protein sequence ID" value="MBW0575490.1"/>
    <property type="molecule type" value="Genomic_DNA"/>
</dbReference>
<proteinExistence type="predicted"/>
<accession>A0A9Q3K601</accession>
<gene>
    <name evidence="2" type="ORF">O181_115205</name>
</gene>
<name>A0A9Q3K601_9BASI</name>
<sequence length="310" mass="36928">MHLKDDIQSEIRPITEKIYKINEANSNMPKLSTPFSHIRSPVKPKEELTNPFITDLSHQDNNQVLMKEEPQLKELPTFTGEGEYDHMSFIKTIDMLQEDYAIPHELITARLHSLFEKSAKRWYYGKNTWSWWKKEIITKWSNDAWRYKMKNAFEKFLFDQEKDKLLTWFLKQVEIWNALYPEMSQKMVHMKILKKCGGELEHALRRRCIEPCSTEEYINALEHIVTRTKIGRTWKKLDIKSPNKPFIKKDKSKEAFKPNTSNSNEQRKCHKCGGIGHLANNFLKKEKINEIVETEDHNYKEEKSDSEKRH</sequence>
<feature type="region of interest" description="Disordered" evidence="1">
    <location>
        <begin position="245"/>
        <end position="269"/>
    </location>
</feature>
<organism evidence="2 3">
    <name type="scientific">Austropuccinia psidii MF-1</name>
    <dbReference type="NCBI Taxonomy" id="1389203"/>
    <lineage>
        <taxon>Eukaryota</taxon>
        <taxon>Fungi</taxon>
        <taxon>Dikarya</taxon>
        <taxon>Basidiomycota</taxon>
        <taxon>Pucciniomycotina</taxon>
        <taxon>Pucciniomycetes</taxon>
        <taxon>Pucciniales</taxon>
        <taxon>Sphaerophragmiaceae</taxon>
        <taxon>Austropuccinia</taxon>
    </lineage>
</organism>